<feature type="coiled-coil region" evidence="3">
    <location>
        <begin position="249"/>
        <end position="304"/>
    </location>
</feature>
<dbReference type="Gene3D" id="1.10.287.950">
    <property type="entry name" value="Methyl-accepting chemotaxis protein"/>
    <property type="match status" value="1"/>
</dbReference>
<evidence type="ECO:0000256" key="4">
    <source>
        <dbReference type="SAM" id="Phobius"/>
    </source>
</evidence>
<evidence type="ECO:0000256" key="1">
    <source>
        <dbReference type="ARBA" id="ARBA00023224"/>
    </source>
</evidence>
<dbReference type="GO" id="GO:0016020">
    <property type="term" value="C:membrane"/>
    <property type="evidence" value="ECO:0007669"/>
    <property type="project" value="InterPro"/>
</dbReference>
<protein>
    <submittedName>
        <fullName evidence="6">Methyl-accepting chemotaxis protein</fullName>
    </submittedName>
</protein>
<evidence type="ECO:0000256" key="3">
    <source>
        <dbReference type="SAM" id="Coils"/>
    </source>
</evidence>
<sequence>MPLSRKLFLSFAGIIVLILLQFIVLLRGAEDLNTAVARMDQELLPSVVAVQSMNMQLYSARSDLAALTTHTDKVTITEYHSRIKRTLRQMERQAAAYDALLAQRQGRVADATAKLWTNITEQLRLAEKPRLEVVRLASEGDTDGAIALFTRDRADFLRLARYFDQLVTADVAAGRAEAAQAHQDVRRLLRRAGALSLAVICVSLLVACAITISVQRQLGADPARLCRIAAQVADGAYTLEHRRPPHGVYAAIVRMVEALKTHIENARRESQRARQEALRAAAALEQAQQAEEAAKTKSAALLQAATSLEDVVQVVAEASGQLAHSTEQTGRAAALTASRLTAAADATQSMHDAARQVAQSAATAAASSARTRAEAEAGATIVRQSLQGMEKVQQASLRLKEDMAQLHGRAQGVARVVDVIADIADQTNLLALNAAIEAARAGEAGRGFAVVAQEVRNLAEKTVISTRDVHAAVAAMQQSAGQSMTSLDAALKIIAATTGLARQSGTALETIVATVDATADQVRRIAETGAGQAQNAAAVAEHIHNVSQNAAETASHMKAAVAAVDGMAAQARHLAGLVEKMKQ</sequence>
<dbReference type="EMBL" id="SIXC01000019">
    <property type="protein sequence ID" value="TBH78207.1"/>
    <property type="molecule type" value="Genomic_DNA"/>
</dbReference>
<dbReference type="RefSeq" id="WP_118230754.1">
    <property type="nucleotide sequence ID" value="NZ_JAQDZC010000031.1"/>
</dbReference>
<organism evidence="6 7">
    <name type="scientific">Desulfovibrio legallii</name>
    <dbReference type="NCBI Taxonomy" id="571438"/>
    <lineage>
        <taxon>Bacteria</taxon>
        <taxon>Pseudomonadati</taxon>
        <taxon>Thermodesulfobacteriota</taxon>
        <taxon>Desulfovibrionia</taxon>
        <taxon>Desulfovibrionales</taxon>
        <taxon>Desulfovibrionaceae</taxon>
        <taxon>Desulfovibrio</taxon>
    </lineage>
</organism>
<dbReference type="PANTHER" id="PTHR32089">
    <property type="entry name" value="METHYL-ACCEPTING CHEMOTAXIS PROTEIN MCPB"/>
    <property type="match status" value="1"/>
</dbReference>
<gene>
    <name evidence="6" type="ORF">EB812_11355</name>
</gene>
<keyword evidence="4" id="KW-1133">Transmembrane helix</keyword>
<dbReference type="PANTHER" id="PTHR32089:SF112">
    <property type="entry name" value="LYSOZYME-LIKE PROTEIN-RELATED"/>
    <property type="match status" value="1"/>
</dbReference>
<dbReference type="GO" id="GO:0007165">
    <property type="term" value="P:signal transduction"/>
    <property type="evidence" value="ECO:0007669"/>
    <property type="project" value="UniProtKB-KW"/>
</dbReference>
<keyword evidence="4" id="KW-0812">Transmembrane</keyword>
<dbReference type="SUPFAM" id="SSF58104">
    <property type="entry name" value="Methyl-accepting chemotaxis protein (MCP) signaling domain"/>
    <property type="match status" value="1"/>
</dbReference>
<evidence type="ECO:0000313" key="7">
    <source>
        <dbReference type="Proteomes" id="UP000292919"/>
    </source>
</evidence>
<proteinExistence type="predicted"/>
<reference evidence="6 7" key="1">
    <citation type="submission" date="2018-12" db="EMBL/GenBank/DDBJ databases">
        <title>First genome draft of Desulfovibrio legallis sp. nov.</title>
        <authorList>
            <person name="Ben Dhia O."/>
            <person name="Najjari A."/>
            <person name="Ferjani R."/>
            <person name="Fhoula I."/>
            <person name="Fardeau M.-L."/>
            <person name="Boudabbous A."/>
            <person name="Ouzari H.I."/>
        </authorList>
    </citation>
    <scope>NUCLEOTIDE SEQUENCE [LARGE SCALE GENOMIC DNA]</scope>
    <source>
        <strain evidence="6 7">H1T</strain>
    </source>
</reference>
<feature type="transmembrane region" description="Helical" evidence="4">
    <location>
        <begin position="192"/>
        <end position="214"/>
    </location>
</feature>
<keyword evidence="1 2" id="KW-0807">Transducer</keyword>
<evidence type="ECO:0000256" key="2">
    <source>
        <dbReference type="PROSITE-ProRule" id="PRU00284"/>
    </source>
</evidence>
<dbReference type="InterPro" id="IPR004089">
    <property type="entry name" value="MCPsignal_dom"/>
</dbReference>
<keyword evidence="4" id="KW-0472">Membrane</keyword>
<dbReference type="InterPro" id="IPR024478">
    <property type="entry name" value="HlyB_4HB_MCP"/>
</dbReference>
<evidence type="ECO:0000313" key="6">
    <source>
        <dbReference type="EMBL" id="TBH78207.1"/>
    </source>
</evidence>
<dbReference type="SMART" id="SM00283">
    <property type="entry name" value="MA"/>
    <property type="match status" value="1"/>
</dbReference>
<dbReference type="PROSITE" id="PS50111">
    <property type="entry name" value="CHEMOTAXIS_TRANSDUC_2"/>
    <property type="match status" value="1"/>
</dbReference>
<dbReference type="Pfam" id="PF00015">
    <property type="entry name" value="MCPsignal"/>
    <property type="match status" value="1"/>
</dbReference>
<feature type="domain" description="Methyl-accepting transducer" evidence="5">
    <location>
        <begin position="311"/>
        <end position="565"/>
    </location>
</feature>
<name>A0A6H3F9D2_9BACT</name>
<keyword evidence="7" id="KW-1185">Reference proteome</keyword>
<comment type="caution">
    <text evidence="6">The sequence shown here is derived from an EMBL/GenBank/DDBJ whole genome shotgun (WGS) entry which is preliminary data.</text>
</comment>
<dbReference type="Proteomes" id="UP000292919">
    <property type="component" value="Unassembled WGS sequence"/>
</dbReference>
<dbReference type="AlphaFoldDB" id="A0A6H3F9D2"/>
<keyword evidence="3" id="KW-0175">Coiled coil</keyword>
<dbReference type="Pfam" id="PF12729">
    <property type="entry name" value="4HB_MCP_1"/>
    <property type="match status" value="1"/>
</dbReference>
<evidence type="ECO:0000259" key="5">
    <source>
        <dbReference type="PROSITE" id="PS50111"/>
    </source>
</evidence>
<accession>A0A6H3F9D2</accession>